<proteinExistence type="inferred from homology"/>
<dbReference type="InterPro" id="IPR016169">
    <property type="entry name" value="FAD-bd_PCMH_sub2"/>
</dbReference>
<dbReference type="InterPro" id="IPR016166">
    <property type="entry name" value="FAD-bd_PCMH"/>
</dbReference>
<dbReference type="AlphaFoldDB" id="A0AAN9YU94"/>
<evidence type="ECO:0000259" key="5">
    <source>
        <dbReference type="PROSITE" id="PS51387"/>
    </source>
</evidence>
<evidence type="ECO:0000313" key="6">
    <source>
        <dbReference type="EMBL" id="KAK7757221.1"/>
    </source>
</evidence>
<gene>
    <name evidence="6" type="ORF">SLS62_000770</name>
</gene>
<dbReference type="PANTHER" id="PTHR42973">
    <property type="entry name" value="BINDING OXIDOREDUCTASE, PUTATIVE (AFU_ORTHOLOGUE AFUA_1G17690)-RELATED"/>
    <property type="match status" value="1"/>
</dbReference>
<keyword evidence="2" id="KW-0285">Flavoprotein</keyword>
<dbReference type="InterPro" id="IPR050416">
    <property type="entry name" value="FAD-linked_Oxidoreductase"/>
</dbReference>
<dbReference type="Proteomes" id="UP001320420">
    <property type="component" value="Unassembled WGS sequence"/>
</dbReference>
<organism evidence="6 7">
    <name type="scientific">Diatrype stigma</name>
    <dbReference type="NCBI Taxonomy" id="117547"/>
    <lineage>
        <taxon>Eukaryota</taxon>
        <taxon>Fungi</taxon>
        <taxon>Dikarya</taxon>
        <taxon>Ascomycota</taxon>
        <taxon>Pezizomycotina</taxon>
        <taxon>Sordariomycetes</taxon>
        <taxon>Xylariomycetidae</taxon>
        <taxon>Xylariales</taxon>
        <taxon>Diatrypaceae</taxon>
        <taxon>Diatrype</taxon>
    </lineage>
</organism>
<evidence type="ECO:0000313" key="7">
    <source>
        <dbReference type="Proteomes" id="UP001320420"/>
    </source>
</evidence>
<evidence type="ECO:0000256" key="2">
    <source>
        <dbReference type="ARBA" id="ARBA00022630"/>
    </source>
</evidence>
<sequence>MSLSCADLAIKNLREVGLGDIVHVPGQESYELRVASYWSLTPRLRPWAFVQPRTTEEVSQAVKAIVKSDGCKFAIRSGGHMSWAGANNIKEGVTIDLELLNAVDYNSETRIASLRPGARWTDVYNHLDKYGVLVGGGREGLVGVGGFLLGGGKTFFTCRYGFGCGKKSMFFLRTPVTRFDMKTFKSMEIWDGNCIFPKASSDALIAAFIDFTKGLAAAPDSHFLGLWTYNPAAKDIFVLAILTSFDGVENPKSLQRFLEIPGQKDMKRTTIAQKMIEFRMPAGQQDMWYTLTFKLDIRIAKRATEIYEKLIEQLKTLVPDENFIYYMVLQPLPASFAQHSVAQGGNVLGLEHIHEDLILFMTTLEVPTPELLETVYPIYIESMKEVEAFAKSVDGNVDFRYLNYSDSSQDPLGSYGKENVEKMREAAAKYDPTGVFQTRVPGGFKVSSIRD</sequence>
<dbReference type="PROSITE" id="PS51387">
    <property type="entry name" value="FAD_PCMH"/>
    <property type="match status" value="1"/>
</dbReference>
<dbReference type="InterPro" id="IPR036318">
    <property type="entry name" value="FAD-bd_PCMH-like_sf"/>
</dbReference>
<keyword evidence="4" id="KW-0560">Oxidoreductase</keyword>
<keyword evidence="3" id="KW-0274">FAD</keyword>
<accession>A0AAN9YU94</accession>
<dbReference type="EMBL" id="JAKJXP020000003">
    <property type="protein sequence ID" value="KAK7757221.1"/>
    <property type="molecule type" value="Genomic_DNA"/>
</dbReference>
<reference evidence="6 7" key="1">
    <citation type="submission" date="2024-02" db="EMBL/GenBank/DDBJ databases">
        <title>De novo assembly and annotation of 12 fungi associated with fruit tree decline syndrome in Ontario, Canada.</title>
        <authorList>
            <person name="Sulman M."/>
            <person name="Ellouze W."/>
            <person name="Ilyukhin E."/>
        </authorList>
    </citation>
    <scope>NUCLEOTIDE SEQUENCE [LARGE SCALE GENOMIC DNA]</scope>
    <source>
        <strain evidence="6 7">M11/M66-122</strain>
    </source>
</reference>
<evidence type="ECO:0000256" key="1">
    <source>
        <dbReference type="ARBA" id="ARBA00005466"/>
    </source>
</evidence>
<feature type="domain" description="FAD-binding PCMH-type" evidence="5">
    <location>
        <begin position="42"/>
        <end position="214"/>
    </location>
</feature>
<dbReference type="GO" id="GO:0016491">
    <property type="term" value="F:oxidoreductase activity"/>
    <property type="evidence" value="ECO:0007669"/>
    <property type="project" value="UniProtKB-KW"/>
</dbReference>
<evidence type="ECO:0000256" key="3">
    <source>
        <dbReference type="ARBA" id="ARBA00022827"/>
    </source>
</evidence>
<dbReference type="PANTHER" id="PTHR42973:SF53">
    <property type="entry name" value="FAD-BINDING PCMH-TYPE DOMAIN-CONTAINING PROTEIN-RELATED"/>
    <property type="match status" value="1"/>
</dbReference>
<comment type="caution">
    <text evidence="6">The sequence shown here is derived from an EMBL/GenBank/DDBJ whole genome shotgun (WGS) entry which is preliminary data.</text>
</comment>
<protein>
    <recommendedName>
        <fullName evidence="5">FAD-binding PCMH-type domain-containing protein</fullName>
    </recommendedName>
</protein>
<keyword evidence="7" id="KW-1185">Reference proteome</keyword>
<dbReference type="SUPFAM" id="SSF56176">
    <property type="entry name" value="FAD-binding/transporter-associated domain-like"/>
    <property type="match status" value="1"/>
</dbReference>
<name>A0AAN9YU94_9PEZI</name>
<evidence type="ECO:0000256" key="4">
    <source>
        <dbReference type="ARBA" id="ARBA00023002"/>
    </source>
</evidence>
<dbReference type="Pfam" id="PF01565">
    <property type="entry name" value="FAD_binding_4"/>
    <property type="match status" value="1"/>
</dbReference>
<dbReference type="GO" id="GO:0071949">
    <property type="term" value="F:FAD binding"/>
    <property type="evidence" value="ECO:0007669"/>
    <property type="project" value="InterPro"/>
</dbReference>
<comment type="similarity">
    <text evidence="1">Belongs to the oxygen-dependent FAD-linked oxidoreductase family.</text>
</comment>
<dbReference type="InterPro" id="IPR006094">
    <property type="entry name" value="Oxid_FAD_bind_N"/>
</dbReference>
<dbReference type="Gene3D" id="3.30.465.10">
    <property type="match status" value="2"/>
</dbReference>
<dbReference type="Gene3D" id="3.40.462.20">
    <property type="match status" value="1"/>
</dbReference>